<organism evidence="1 2">
    <name type="scientific">Priestia koreensis</name>
    <dbReference type="NCBI Taxonomy" id="284581"/>
    <lineage>
        <taxon>Bacteria</taxon>
        <taxon>Bacillati</taxon>
        <taxon>Bacillota</taxon>
        <taxon>Bacilli</taxon>
        <taxon>Bacillales</taxon>
        <taxon>Bacillaceae</taxon>
        <taxon>Priestia</taxon>
    </lineage>
</organism>
<keyword evidence="2" id="KW-1185">Reference proteome</keyword>
<dbReference type="RefSeq" id="WP_053401270.1">
    <property type="nucleotide sequence ID" value="NZ_LILC01000013.1"/>
</dbReference>
<dbReference type="STRING" id="284581.AMD01_10060"/>
<dbReference type="Proteomes" id="UP000037558">
    <property type="component" value="Unassembled WGS sequence"/>
</dbReference>
<name>A0A0M0L578_9BACI</name>
<dbReference type="OrthoDB" id="2846451at2"/>
<evidence type="ECO:0000313" key="1">
    <source>
        <dbReference type="EMBL" id="KOO46199.1"/>
    </source>
</evidence>
<dbReference type="PATRIC" id="fig|284581.3.peg.2097"/>
<sequence>MLEGYDYAKEYGQDLISCEDKIEAKVYYYQLRERVMKKLRNVSEYVDELQIDYSPGSLLVLELLYFDLYETNRFDVLDITRQEMEECLAVYLGEVTTAQVSDVDWVVEEYPFIEGKYIMGIRQGTYTLYVGTSFLDHYKSHSNQTLYYHFRSFQKRAS</sequence>
<dbReference type="EMBL" id="LILC01000013">
    <property type="protein sequence ID" value="KOO46199.1"/>
    <property type="molecule type" value="Genomic_DNA"/>
</dbReference>
<protein>
    <submittedName>
        <fullName evidence="1">Uncharacterized protein</fullName>
    </submittedName>
</protein>
<accession>A0A0M0L578</accession>
<gene>
    <name evidence="1" type="ORF">AMD01_10060</name>
</gene>
<comment type="caution">
    <text evidence="1">The sequence shown here is derived from an EMBL/GenBank/DDBJ whole genome shotgun (WGS) entry which is preliminary data.</text>
</comment>
<proteinExistence type="predicted"/>
<evidence type="ECO:0000313" key="2">
    <source>
        <dbReference type="Proteomes" id="UP000037558"/>
    </source>
</evidence>
<reference evidence="2" key="1">
    <citation type="submission" date="2015-08" db="EMBL/GenBank/DDBJ databases">
        <title>Fjat-14210 dsm16467.</title>
        <authorList>
            <person name="Liu B."/>
            <person name="Wang J."/>
            <person name="Zhu Y."/>
            <person name="Liu G."/>
            <person name="Chen Q."/>
            <person name="Chen Z."/>
            <person name="Lan J."/>
            <person name="Che J."/>
            <person name="Ge C."/>
            <person name="Shi H."/>
            <person name="Pan Z."/>
            <person name="Liu X."/>
        </authorList>
    </citation>
    <scope>NUCLEOTIDE SEQUENCE [LARGE SCALE GENOMIC DNA]</scope>
    <source>
        <strain evidence="2">DSM 16467</strain>
    </source>
</reference>
<dbReference type="AlphaFoldDB" id="A0A0M0L578"/>